<reference evidence="1" key="1">
    <citation type="journal article" date="2021" name="Proc. Natl. Acad. Sci. U.S.A.">
        <title>Three genomes in the algal genus Volvox reveal the fate of a haploid sex-determining region after a transition to homothallism.</title>
        <authorList>
            <person name="Yamamoto K."/>
            <person name="Hamaji T."/>
            <person name="Kawai-Toyooka H."/>
            <person name="Matsuzaki R."/>
            <person name="Takahashi F."/>
            <person name="Nishimura Y."/>
            <person name="Kawachi M."/>
            <person name="Noguchi H."/>
            <person name="Minakuchi Y."/>
            <person name="Umen J.G."/>
            <person name="Toyoda A."/>
            <person name="Nozaki H."/>
        </authorList>
    </citation>
    <scope>NUCLEOTIDE SEQUENCE</scope>
    <source>
        <strain evidence="1">NIES-3785</strain>
    </source>
</reference>
<organism evidence="1 2">
    <name type="scientific">Volvox reticuliferus</name>
    <dbReference type="NCBI Taxonomy" id="1737510"/>
    <lineage>
        <taxon>Eukaryota</taxon>
        <taxon>Viridiplantae</taxon>
        <taxon>Chlorophyta</taxon>
        <taxon>core chlorophytes</taxon>
        <taxon>Chlorophyceae</taxon>
        <taxon>CS clade</taxon>
        <taxon>Chlamydomonadales</taxon>
        <taxon>Volvocaceae</taxon>
        <taxon>Volvox</taxon>
    </lineage>
</organism>
<proteinExistence type="predicted"/>
<dbReference type="Proteomes" id="UP000722791">
    <property type="component" value="Unassembled WGS sequence"/>
</dbReference>
<dbReference type="EMBL" id="BNCQ01000007">
    <property type="protein sequence ID" value="GIM00136.1"/>
    <property type="molecule type" value="Genomic_DNA"/>
</dbReference>
<comment type="caution">
    <text evidence="1">The sequence shown here is derived from an EMBL/GenBank/DDBJ whole genome shotgun (WGS) entry which is preliminary data.</text>
</comment>
<evidence type="ECO:0000313" key="2">
    <source>
        <dbReference type="Proteomes" id="UP000722791"/>
    </source>
</evidence>
<evidence type="ECO:0000313" key="1">
    <source>
        <dbReference type="EMBL" id="GIM00136.1"/>
    </source>
</evidence>
<name>A0A8J4C3F8_9CHLO</name>
<dbReference type="AlphaFoldDB" id="A0A8J4C3F8"/>
<accession>A0A8J4C3F8</accession>
<dbReference type="OrthoDB" id="10301061at2759"/>
<protein>
    <submittedName>
        <fullName evidence="1">Uncharacterized protein</fullName>
    </submittedName>
</protein>
<gene>
    <name evidence="1" type="ORF">Vretimale_5310</name>
</gene>
<sequence length="180" mass="19803">MSDIGMKLELVKRESVVVTSVDQQQDYCPEPSTPTSKMSYSTEEVYNQQDVVDCNSYRTGTEIFIFPGAWALGEGLFTEADIYCKQQQKHQHGLVPSSSDVEDFGTKALRLAGSLGENLRFYISEFPGHKATSLCKNTSSSCVAATADLSPANSMTPPSAESKAHPRYPWFVEGDSKKND</sequence>